<feature type="domain" description="tRNA(Ile)-lysidine/2-thiocytidine synthase N-terminal" evidence="5">
    <location>
        <begin position="32"/>
        <end position="225"/>
    </location>
</feature>
<dbReference type="GO" id="GO:0008033">
    <property type="term" value="P:tRNA processing"/>
    <property type="evidence" value="ECO:0007669"/>
    <property type="project" value="UniProtKB-KW"/>
</dbReference>
<dbReference type="GO" id="GO:0005524">
    <property type="term" value="F:ATP binding"/>
    <property type="evidence" value="ECO:0007669"/>
    <property type="project" value="UniProtKB-KW"/>
</dbReference>
<keyword evidence="4" id="KW-0067">ATP-binding</keyword>
<accession>A0AAD5TQV0</accession>
<protein>
    <recommendedName>
        <fullName evidence="5">tRNA(Ile)-lysidine/2-thiocytidine synthase N-terminal domain-containing protein</fullName>
    </recommendedName>
</protein>
<dbReference type="AlphaFoldDB" id="A0AAD5TQV0"/>
<sequence length="535" mass="58723">MGIIWKGPIGPAEFASVLKRLARDDPGGVLGVGVSGDSKSLAALLLLKKAVGPDRLIALTVDHCLKDGTAAEAARITQQVQKLGIAHHVLPVSWKQSGSLFINDNKDPPRDQNFVKSARLAEVKEALRCRRANLLARACNDLGINTLVIGHSLDDQVRLSLSGMRKALSIEKLAGLKMCDSEIAPASTPAASKVKLWRPVLCFTEERLTATCSANDMTPHDGPTNPLLFLPTDYGGSAVHGSNLVIPNTAATLPLESYARFLEHMDKHRSAFAAQVTTILHDYTLRDPPTGTAFLQIRTLPNNIRNHWISKPYLANRVIGNLVEWAAPRHEIAASNVPALFCRKLRVDHAVGSESSGGVMLFPPRPRGIGAGIWVLGRKPLTKREQANSTIKMRIGDRAVWDSRFRIALKTSKTPAPFHGIDPSQVRFVVRMYTERDEHLILDLMQQEPRTAWNDEVIKLVDNYRKKMPTLLRKTIPCVAVLQDNGDASYVIAVPSLRVNLQPTLVDIQFAFIGGSRFNSTEAEGIGFKLPSEQS</sequence>
<dbReference type="InterPro" id="IPR014729">
    <property type="entry name" value="Rossmann-like_a/b/a_fold"/>
</dbReference>
<dbReference type="PANTHER" id="PTHR43033:SF1">
    <property type="entry name" value="TRNA(ILE)-LYSIDINE SYNTHASE-RELATED"/>
    <property type="match status" value="1"/>
</dbReference>
<keyword evidence="3" id="KW-0547">Nucleotide-binding</keyword>
<evidence type="ECO:0000256" key="3">
    <source>
        <dbReference type="ARBA" id="ARBA00022741"/>
    </source>
</evidence>
<comment type="caution">
    <text evidence="6">The sequence shown here is derived from an EMBL/GenBank/DDBJ whole genome shotgun (WGS) entry which is preliminary data.</text>
</comment>
<dbReference type="EMBL" id="JADGJQ010000005">
    <property type="protein sequence ID" value="KAJ3183859.1"/>
    <property type="molecule type" value="Genomic_DNA"/>
</dbReference>
<dbReference type="GO" id="GO:0016879">
    <property type="term" value="F:ligase activity, forming carbon-nitrogen bonds"/>
    <property type="evidence" value="ECO:0007669"/>
    <property type="project" value="InterPro"/>
</dbReference>
<keyword evidence="2" id="KW-0819">tRNA processing</keyword>
<evidence type="ECO:0000313" key="6">
    <source>
        <dbReference type="EMBL" id="KAJ3183859.1"/>
    </source>
</evidence>
<gene>
    <name evidence="6" type="ORF">HDU87_005975</name>
</gene>
<dbReference type="PANTHER" id="PTHR43033">
    <property type="entry name" value="TRNA(ILE)-LYSIDINE SYNTHASE-RELATED"/>
    <property type="match status" value="1"/>
</dbReference>
<evidence type="ECO:0000313" key="7">
    <source>
        <dbReference type="Proteomes" id="UP001212152"/>
    </source>
</evidence>
<evidence type="ECO:0000256" key="2">
    <source>
        <dbReference type="ARBA" id="ARBA00022694"/>
    </source>
</evidence>
<name>A0AAD5TQV0_9FUNG</name>
<dbReference type="Proteomes" id="UP001212152">
    <property type="component" value="Unassembled WGS sequence"/>
</dbReference>
<proteinExistence type="predicted"/>
<keyword evidence="7" id="KW-1185">Reference proteome</keyword>
<evidence type="ECO:0000256" key="4">
    <source>
        <dbReference type="ARBA" id="ARBA00022840"/>
    </source>
</evidence>
<reference evidence="6" key="1">
    <citation type="submission" date="2020-05" db="EMBL/GenBank/DDBJ databases">
        <title>Phylogenomic resolution of chytrid fungi.</title>
        <authorList>
            <person name="Stajich J.E."/>
            <person name="Amses K."/>
            <person name="Simmons R."/>
            <person name="Seto K."/>
            <person name="Myers J."/>
            <person name="Bonds A."/>
            <person name="Quandt C.A."/>
            <person name="Barry K."/>
            <person name="Liu P."/>
            <person name="Grigoriev I."/>
            <person name="Longcore J.E."/>
            <person name="James T.Y."/>
        </authorList>
    </citation>
    <scope>NUCLEOTIDE SEQUENCE</scope>
    <source>
        <strain evidence="6">JEL0379</strain>
    </source>
</reference>
<organism evidence="6 7">
    <name type="scientific">Geranomyces variabilis</name>
    <dbReference type="NCBI Taxonomy" id="109894"/>
    <lineage>
        <taxon>Eukaryota</taxon>
        <taxon>Fungi</taxon>
        <taxon>Fungi incertae sedis</taxon>
        <taxon>Chytridiomycota</taxon>
        <taxon>Chytridiomycota incertae sedis</taxon>
        <taxon>Chytridiomycetes</taxon>
        <taxon>Spizellomycetales</taxon>
        <taxon>Powellomycetaceae</taxon>
        <taxon>Geranomyces</taxon>
    </lineage>
</organism>
<dbReference type="Gene3D" id="3.40.50.620">
    <property type="entry name" value="HUPs"/>
    <property type="match status" value="1"/>
</dbReference>
<dbReference type="InterPro" id="IPR012094">
    <property type="entry name" value="tRNA_Ile_lys_synt"/>
</dbReference>
<dbReference type="Pfam" id="PF01171">
    <property type="entry name" value="ATP_bind_3"/>
    <property type="match status" value="1"/>
</dbReference>
<dbReference type="InterPro" id="IPR011063">
    <property type="entry name" value="TilS/TtcA_N"/>
</dbReference>
<keyword evidence="1" id="KW-0436">Ligase</keyword>
<evidence type="ECO:0000259" key="5">
    <source>
        <dbReference type="Pfam" id="PF01171"/>
    </source>
</evidence>
<dbReference type="SUPFAM" id="SSF52402">
    <property type="entry name" value="Adenine nucleotide alpha hydrolases-like"/>
    <property type="match status" value="1"/>
</dbReference>
<evidence type="ECO:0000256" key="1">
    <source>
        <dbReference type="ARBA" id="ARBA00022598"/>
    </source>
</evidence>